<evidence type="ECO:0008006" key="3">
    <source>
        <dbReference type="Google" id="ProtNLM"/>
    </source>
</evidence>
<feature type="signal peptide" evidence="1">
    <location>
        <begin position="1"/>
        <end position="21"/>
    </location>
</feature>
<evidence type="ECO:0000313" key="2">
    <source>
        <dbReference type="EMBL" id="CAD8657262.1"/>
    </source>
</evidence>
<keyword evidence="1" id="KW-0732">Signal</keyword>
<proteinExistence type="predicted"/>
<organism evidence="2">
    <name type="scientific">Cryptomonas curvata</name>
    <dbReference type="NCBI Taxonomy" id="233186"/>
    <lineage>
        <taxon>Eukaryota</taxon>
        <taxon>Cryptophyceae</taxon>
        <taxon>Cryptomonadales</taxon>
        <taxon>Cryptomonadaceae</taxon>
        <taxon>Cryptomonas</taxon>
    </lineage>
</organism>
<reference evidence="2" key="1">
    <citation type="submission" date="2021-01" db="EMBL/GenBank/DDBJ databases">
        <authorList>
            <person name="Corre E."/>
            <person name="Pelletier E."/>
            <person name="Niang G."/>
            <person name="Scheremetjew M."/>
            <person name="Finn R."/>
            <person name="Kale V."/>
            <person name="Holt S."/>
            <person name="Cochrane G."/>
            <person name="Meng A."/>
            <person name="Brown T."/>
            <person name="Cohen L."/>
        </authorList>
    </citation>
    <scope>NUCLEOTIDE SEQUENCE</scope>
    <source>
        <strain evidence="2">CCAP979/52</strain>
    </source>
</reference>
<dbReference type="EMBL" id="HBEZ01054889">
    <property type="protein sequence ID" value="CAD8657262.1"/>
    <property type="molecule type" value="Transcribed_RNA"/>
</dbReference>
<gene>
    <name evidence="2" type="ORF">CCUR1050_LOCUS30129</name>
</gene>
<sequence>MHFAAMLIFLFFADNFCALDAATIHPPVVVDLSWSSPSARVIVEIFPATLNGNEQSSSDRLLQLNFEACSACSYRWKQLPNSYTKRIISVGKEFISTDTHELTRESGKMRYHFLAFKPGRATLTFEYGSRFPGPADTTYRVIVYIAIKHPTFSIPAITTTPAPVPAASSAPPTPIEAWLNASSRDASYELSVNQVVNLYLANYEGCQNSTWTIAGTGTNDELNVVVQAIPACASAPGRTVFSFMAVGSGAAYLHFRQSDDSFLAVMITVAHGDLQYTAWP</sequence>
<name>A0A7S0N2C8_9CRYP</name>
<evidence type="ECO:0000256" key="1">
    <source>
        <dbReference type="SAM" id="SignalP"/>
    </source>
</evidence>
<protein>
    <recommendedName>
        <fullName evidence="3">Proteinase inhibitor I42 chagasin domain-containing protein</fullName>
    </recommendedName>
</protein>
<feature type="chain" id="PRO_5031321211" description="Proteinase inhibitor I42 chagasin domain-containing protein" evidence="1">
    <location>
        <begin position="22"/>
        <end position="280"/>
    </location>
</feature>
<dbReference type="AlphaFoldDB" id="A0A7S0N2C8"/>
<accession>A0A7S0N2C8</accession>